<evidence type="ECO:0000313" key="2">
    <source>
        <dbReference type="EMBL" id="ARQ72446.1"/>
    </source>
</evidence>
<dbReference type="GO" id="GO:0003677">
    <property type="term" value="F:DNA binding"/>
    <property type="evidence" value="ECO:0007669"/>
    <property type="project" value="InterPro"/>
</dbReference>
<dbReference type="CDD" id="cd06170">
    <property type="entry name" value="LuxR_C_like"/>
    <property type="match status" value="1"/>
</dbReference>
<dbReference type="SUPFAM" id="SSF46894">
    <property type="entry name" value="C-terminal effector domain of the bipartite response regulators"/>
    <property type="match status" value="1"/>
</dbReference>
<proteinExistence type="predicted"/>
<dbReference type="GO" id="GO:0006355">
    <property type="term" value="P:regulation of DNA-templated transcription"/>
    <property type="evidence" value="ECO:0007669"/>
    <property type="project" value="InterPro"/>
</dbReference>
<protein>
    <submittedName>
        <fullName evidence="2">Helix-turn-helix transcriptional regulator</fullName>
    </submittedName>
</protein>
<dbReference type="Gene3D" id="1.10.10.10">
    <property type="entry name" value="Winged helix-like DNA-binding domain superfamily/Winged helix DNA-binding domain"/>
    <property type="match status" value="1"/>
</dbReference>
<dbReference type="Pfam" id="PF00196">
    <property type="entry name" value="GerE"/>
    <property type="match status" value="1"/>
</dbReference>
<dbReference type="InterPro" id="IPR051797">
    <property type="entry name" value="TrmB-like"/>
</dbReference>
<dbReference type="InterPro" id="IPR000792">
    <property type="entry name" value="Tscrpt_reg_LuxR_C"/>
</dbReference>
<dbReference type="InterPro" id="IPR016032">
    <property type="entry name" value="Sig_transdc_resp-reg_C-effctor"/>
</dbReference>
<evidence type="ECO:0000313" key="3">
    <source>
        <dbReference type="Proteomes" id="UP000194218"/>
    </source>
</evidence>
<dbReference type="EMBL" id="CP021121">
    <property type="protein sequence ID" value="ARQ72446.1"/>
    <property type="molecule type" value="Genomic_DNA"/>
</dbReference>
<dbReference type="PANTHER" id="PTHR34293">
    <property type="entry name" value="HTH-TYPE TRANSCRIPTIONAL REGULATOR TRMBL2"/>
    <property type="match status" value="1"/>
</dbReference>
<gene>
    <name evidence="2" type="ORF">CAG99_17635</name>
</gene>
<dbReference type="AlphaFoldDB" id="A0A1W7D5X6"/>
<organism evidence="2 3">
    <name type="scientific">Streptomyces marincola</name>
    <dbReference type="NCBI Taxonomy" id="2878388"/>
    <lineage>
        <taxon>Bacteria</taxon>
        <taxon>Bacillati</taxon>
        <taxon>Actinomycetota</taxon>
        <taxon>Actinomycetes</taxon>
        <taxon>Kitasatosporales</taxon>
        <taxon>Streptomycetaceae</taxon>
        <taxon>Streptomyces</taxon>
    </lineage>
</organism>
<dbReference type="Proteomes" id="UP000194218">
    <property type="component" value="Chromosome"/>
</dbReference>
<evidence type="ECO:0000259" key="1">
    <source>
        <dbReference type="PROSITE" id="PS50043"/>
    </source>
</evidence>
<dbReference type="OrthoDB" id="4266042at2"/>
<feature type="domain" description="HTH luxR-type" evidence="1">
    <location>
        <begin position="245"/>
        <end position="307"/>
    </location>
</feature>
<accession>A0A1W7D5X6</accession>
<dbReference type="PANTHER" id="PTHR34293:SF1">
    <property type="entry name" value="HTH-TYPE TRANSCRIPTIONAL REGULATOR TRMBL2"/>
    <property type="match status" value="1"/>
</dbReference>
<reference evidence="2 3" key="1">
    <citation type="submission" date="2017-05" db="EMBL/GenBank/DDBJ databases">
        <title>Complete genome sequence of Streptomyces sp. SCSIO 03032 revealed the diverse biosynthetic pathways for its bioactive secondary metabolites.</title>
        <authorList>
            <person name="Ma L."/>
            <person name="Zhu Y."/>
            <person name="Zhang W."/>
            <person name="Zhang G."/>
            <person name="Tian X."/>
            <person name="Zhang S."/>
            <person name="Zhang C."/>
        </authorList>
    </citation>
    <scope>NUCLEOTIDE SEQUENCE [LARGE SCALE GENOMIC DNA]</scope>
    <source>
        <strain evidence="2 3">SCSIO 03032</strain>
    </source>
</reference>
<dbReference type="PROSITE" id="PS50043">
    <property type="entry name" value="HTH_LUXR_2"/>
    <property type="match status" value="1"/>
</dbReference>
<dbReference type="SMART" id="SM00421">
    <property type="entry name" value="HTH_LUXR"/>
    <property type="match status" value="1"/>
</dbReference>
<dbReference type="InterPro" id="IPR036388">
    <property type="entry name" value="WH-like_DNA-bd_sf"/>
</dbReference>
<keyword evidence="3" id="KW-1185">Reference proteome</keyword>
<dbReference type="KEGG" id="smao:CAG99_17635"/>
<sequence length="310" mass="32895">MTHPTDSAEQLAARAALTAAEVARAEDRLSHLGLLQPSPGGGWVAVSPESAAESLLAPLEQEVFEQRIAMAATREQLLALSGDYVEARSLRSARSSIEVVEGIDNIRAVIDDLARTCAESLDALVPGGGQSDTAIRAATPLDLELLARGIRVRSLFQHSARRHRGTVQYVRTIQAAGARVRSAGVLPSRMQIYDRACAVLPLDPARSAAGAALIRDPGVLTFLCRIFDHTWAEGSEFTEEEGTAPGEPPAGLEREVLLLLAGGLTNDDIAARLGISQRSVSRVAAQLMTRLGAANRFQAGVLAARNGWLA</sequence>
<name>A0A1W7D5X6_9ACTN</name>